<organism evidence="1 2">
    <name type="scientific">Ixodes persulcatus</name>
    <name type="common">Taiga tick</name>
    <dbReference type="NCBI Taxonomy" id="34615"/>
    <lineage>
        <taxon>Eukaryota</taxon>
        <taxon>Metazoa</taxon>
        <taxon>Ecdysozoa</taxon>
        <taxon>Arthropoda</taxon>
        <taxon>Chelicerata</taxon>
        <taxon>Arachnida</taxon>
        <taxon>Acari</taxon>
        <taxon>Parasitiformes</taxon>
        <taxon>Ixodida</taxon>
        <taxon>Ixodoidea</taxon>
        <taxon>Ixodidae</taxon>
        <taxon>Ixodinae</taxon>
        <taxon>Ixodes</taxon>
    </lineage>
</organism>
<dbReference type="Proteomes" id="UP000805193">
    <property type="component" value="Unassembled WGS sequence"/>
</dbReference>
<accession>A0AC60P3C6</accession>
<reference evidence="1 2" key="1">
    <citation type="journal article" date="2020" name="Cell">
        <title>Large-Scale Comparative Analyses of Tick Genomes Elucidate Their Genetic Diversity and Vector Capacities.</title>
        <authorList>
            <consortium name="Tick Genome and Microbiome Consortium (TIGMIC)"/>
            <person name="Jia N."/>
            <person name="Wang J."/>
            <person name="Shi W."/>
            <person name="Du L."/>
            <person name="Sun Y."/>
            <person name="Zhan W."/>
            <person name="Jiang J.F."/>
            <person name="Wang Q."/>
            <person name="Zhang B."/>
            <person name="Ji P."/>
            <person name="Bell-Sakyi L."/>
            <person name="Cui X.M."/>
            <person name="Yuan T.T."/>
            <person name="Jiang B.G."/>
            <person name="Yang W.F."/>
            <person name="Lam T.T."/>
            <person name="Chang Q.C."/>
            <person name="Ding S.J."/>
            <person name="Wang X.J."/>
            <person name="Zhu J.G."/>
            <person name="Ruan X.D."/>
            <person name="Zhao L."/>
            <person name="Wei J.T."/>
            <person name="Ye R.Z."/>
            <person name="Que T.C."/>
            <person name="Du C.H."/>
            <person name="Zhou Y.H."/>
            <person name="Cheng J.X."/>
            <person name="Dai P.F."/>
            <person name="Guo W.B."/>
            <person name="Han X.H."/>
            <person name="Huang E.J."/>
            <person name="Li L.F."/>
            <person name="Wei W."/>
            <person name="Gao Y.C."/>
            <person name="Liu J.Z."/>
            <person name="Shao H.Z."/>
            <person name="Wang X."/>
            <person name="Wang C.C."/>
            <person name="Yang T.C."/>
            <person name="Huo Q.B."/>
            <person name="Li W."/>
            <person name="Chen H.Y."/>
            <person name="Chen S.E."/>
            <person name="Zhou L.G."/>
            <person name="Ni X.B."/>
            <person name="Tian J.H."/>
            <person name="Sheng Y."/>
            <person name="Liu T."/>
            <person name="Pan Y.S."/>
            <person name="Xia L.Y."/>
            <person name="Li J."/>
            <person name="Zhao F."/>
            <person name="Cao W.C."/>
        </authorList>
    </citation>
    <scope>NUCLEOTIDE SEQUENCE [LARGE SCALE GENOMIC DNA]</scope>
    <source>
        <strain evidence="1">Iper-2018</strain>
    </source>
</reference>
<proteinExistence type="predicted"/>
<gene>
    <name evidence="1" type="ORF">HPB47_008922</name>
</gene>
<keyword evidence="2" id="KW-1185">Reference proteome</keyword>
<comment type="caution">
    <text evidence="1">The sequence shown here is derived from an EMBL/GenBank/DDBJ whole genome shotgun (WGS) entry which is preliminary data.</text>
</comment>
<protein>
    <submittedName>
        <fullName evidence="1">Uncharacterized protein</fullName>
    </submittedName>
</protein>
<evidence type="ECO:0000313" key="2">
    <source>
        <dbReference type="Proteomes" id="UP000805193"/>
    </source>
</evidence>
<dbReference type="EMBL" id="JABSTQ010011221">
    <property type="protein sequence ID" value="KAG0413920.1"/>
    <property type="molecule type" value="Genomic_DNA"/>
</dbReference>
<evidence type="ECO:0000313" key="1">
    <source>
        <dbReference type="EMBL" id="KAG0413920.1"/>
    </source>
</evidence>
<sequence>MALRVREAAAPPFHIQGQRVVRRRLEKGAKSIKEIIRQGVEVPEGQNDLRRMQLRELALLNGTLRENDLLGGPRCSNCGAPGHKAWQCPDRPNITNNVICACCGGTGHIARDCRERGKGGGGGGGGYGRGGGFGGDGGGGGGGPHVSVENREALKEVDLAKSLHGRLGVVGTMPSSSPSPSPGSSPPEDSDCAGQSRLLSPLPTPDTPKEDELTAIEHKMEMLRRDECSGEPLGLGDSRDSGELKGYRLLEVSCAKTLVGALLCPECAGSCLELKESGKEVASAPHSSNIGDTRQNELSARIGLAALFPEVSIKSARRSYEGRQQSDAERGAPTAPFTPLQSHWLACVDQATIRRTRSAIRWPVVETDAQRQFQRPAVSAS</sequence>
<name>A0AC60P3C6_IXOPE</name>